<dbReference type="Gene3D" id="3.30.420.40">
    <property type="match status" value="2"/>
</dbReference>
<reference evidence="1 2" key="1">
    <citation type="journal article" date="2014" name="Genome Announc.">
        <title>Draft genome sequence of the pathogenic fungus Scedosporium apiospermum.</title>
        <authorList>
            <person name="Vandeputte P."/>
            <person name="Ghamrawi S."/>
            <person name="Rechenmann M."/>
            <person name="Iltis A."/>
            <person name="Giraud S."/>
            <person name="Fleury M."/>
            <person name="Thornton C."/>
            <person name="Delhaes L."/>
            <person name="Meyer W."/>
            <person name="Papon N."/>
            <person name="Bouchara J.P."/>
        </authorList>
    </citation>
    <scope>NUCLEOTIDE SEQUENCE [LARGE SCALE GENOMIC DNA]</scope>
    <source>
        <strain evidence="1 2">IHEM 14462</strain>
    </source>
</reference>
<dbReference type="HOGENOM" id="CLU_009958_6_1_1"/>
<dbReference type="Gene3D" id="3.90.640.10">
    <property type="entry name" value="Actin, Chain A, domain 4"/>
    <property type="match status" value="1"/>
</dbReference>
<keyword evidence="2" id="KW-1185">Reference proteome</keyword>
<protein>
    <submittedName>
        <fullName evidence="1">Hsp70-like protein</fullName>
    </submittedName>
</protein>
<dbReference type="OrthoDB" id="2963168at2759"/>
<dbReference type="PANTHER" id="PTHR14187:SF82">
    <property type="entry name" value="FAMILY CHAPERONE, PUTATIVE (AFU_ORTHOLOGUE AFUA_7G08575)-RELATED"/>
    <property type="match status" value="1"/>
</dbReference>
<evidence type="ECO:0000313" key="2">
    <source>
        <dbReference type="Proteomes" id="UP000028545"/>
    </source>
</evidence>
<name>A0A084GFH7_PSEDA</name>
<evidence type="ECO:0000313" key="1">
    <source>
        <dbReference type="EMBL" id="KEZ46089.1"/>
    </source>
</evidence>
<sequence>MPSAITKNIIVGVDFGTTFSGLAWAETPHRARPTDPERISTLTAWPTGDGLGLGRGITSAKVPTRLRYEGSQTQWGFNIPLDAPQHEILEWFKLDLDPNLPTIGQPTGAEITGGRSADVLVKDYLTSLLNHLASTLGLQTLSTSRFSFVVTVPAIWSEEAKTAITTAFRSVLSSPPWPSSSSTSSGPTSAIHIISEPEAAALASLSNNKKPPTLKKNDTVVVVDAGGGTVDAISYTIANLHPLELVEAAPGCGAICGSAFVNMRFGKYAKLKFGEHPGFTDGVFAEAMDYFERVAKRGLEVNTPPATTYPVPMPLGDDEEARRLGVVDGVYSLGVSELKTLFEPVVLETIKLVKEQVAATKSGPVSAVLLVGGFAASTYLFERVKIALGDGVEVLRPEDGWSAVARGAVMRGLEIAKKEQLGGDEEEEEEEEEGVRARVSYGVESEVVFDEKMHGDVRERRYWCAREGRYKIRVMNWFLKRGQLLPESPQIIPFTTSLPYSLIRPPILSTTIYVDVRSSSPPPLLRDAKTRRLCCLAAPLASSPPPPAELPRRIGLDGKWYYSNVAFSLEVSAREDMTAFSLMYKGKKYQTATLEKK</sequence>
<accession>A0A084GFH7</accession>
<dbReference type="Proteomes" id="UP000028545">
    <property type="component" value="Unassembled WGS sequence"/>
</dbReference>
<dbReference type="EMBL" id="JOWA01000044">
    <property type="protein sequence ID" value="KEZ46089.1"/>
    <property type="molecule type" value="Genomic_DNA"/>
</dbReference>
<dbReference type="GeneID" id="27719090"/>
<dbReference type="OMA" id="ANHEHRI"/>
<dbReference type="RefSeq" id="XP_016645888.1">
    <property type="nucleotide sequence ID" value="XM_016783614.1"/>
</dbReference>
<dbReference type="PANTHER" id="PTHR14187">
    <property type="entry name" value="ALPHA KINASE/ELONGATION FACTOR 2 KINASE"/>
    <property type="match status" value="1"/>
</dbReference>
<dbReference type="CDD" id="cd10170">
    <property type="entry name" value="ASKHA_NBD_HSP70"/>
    <property type="match status" value="1"/>
</dbReference>
<dbReference type="KEGG" id="sapo:SAPIO_CDS0938"/>
<proteinExistence type="predicted"/>
<dbReference type="VEuPathDB" id="FungiDB:SAPIO_CDS0938"/>
<dbReference type="SUPFAM" id="SSF53067">
    <property type="entry name" value="Actin-like ATPase domain"/>
    <property type="match status" value="2"/>
</dbReference>
<dbReference type="InterPro" id="IPR043129">
    <property type="entry name" value="ATPase_NBD"/>
</dbReference>
<comment type="caution">
    <text evidence="1">The sequence shown here is derived from an EMBL/GenBank/DDBJ whole genome shotgun (WGS) entry which is preliminary data.</text>
</comment>
<organism evidence="1 2">
    <name type="scientific">Pseudallescheria apiosperma</name>
    <name type="common">Scedosporium apiospermum</name>
    <dbReference type="NCBI Taxonomy" id="563466"/>
    <lineage>
        <taxon>Eukaryota</taxon>
        <taxon>Fungi</taxon>
        <taxon>Dikarya</taxon>
        <taxon>Ascomycota</taxon>
        <taxon>Pezizomycotina</taxon>
        <taxon>Sordariomycetes</taxon>
        <taxon>Hypocreomycetidae</taxon>
        <taxon>Microascales</taxon>
        <taxon>Microascaceae</taxon>
        <taxon>Scedosporium</taxon>
    </lineage>
</organism>
<gene>
    <name evidence="1" type="ORF">SAPIO_CDS0938</name>
</gene>
<dbReference type="AlphaFoldDB" id="A0A084GFH7"/>